<evidence type="ECO:0000313" key="3">
    <source>
        <dbReference type="Proteomes" id="UP000218209"/>
    </source>
</evidence>
<proteinExistence type="predicted"/>
<dbReference type="Proteomes" id="UP000218209">
    <property type="component" value="Unassembled WGS sequence"/>
</dbReference>
<evidence type="ECO:0000313" key="2">
    <source>
        <dbReference type="EMBL" id="OSX68383.1"/>
    </source>
</evidence>
<keyword evidence="3" id="KW-1185">Reference proteome</keyword>
<dbReference type="AlphaFoldDB" id="A0A1X6NJ56"/>
<name>A0A1X6NJ56_PORUM</name>
<feature type="region of interest" description="Disordered" evidence="1">
    <location>
        <begin position="170"/>
        <end position="196"/>
    </location>
</feature>
<feature type="compositionally biased region" description="Pro residues" evidence="1">
    <location>
        <begin position="57"/>
        <end position="74"/>
    </location>
</feature>
<protein>
    <submittedName>
        <fullName evidence="2">Uncharacterized protein</fullName>
    </submittedName>
</protein>
<feature type="non-terminal residue" evidence="2">
    <location>
        <position position="266"/>
    </location>
</feature>
<reference evidence="2 3" key="1">
    <citation type="submission" date="2017-03" db="EMBL/GenBank/DDBJ databases">
        <title>WGS assembly of Porphyra umbilicalis.</title>
        <authorList>
            <person name="Brawley S.H."/>
            <person name="Blouin N.A."/>
            <person name="Ficko-Blean E."/>
            <person name="Wheeler G.L."/>
            <person name="Lohr M."/>
            <person name="Goodson H.V."/>
            <person name="Jenkins J.W."/>
            <person name="Blaby-Haas C.E."/>
            <person name="Helliwell K.E."/>
            <person name="Chan C."/>
            <person name="Marriage T."/>
            <person name="Bhattacharya D."/>
            <person name="Klein A.S."/>
            <person name="Badis Y."/>
            <person name="Brodie J."/>
            <person name="Cao Y."/>
            <person name="Collen J."/>
            <person name="Dittami S.M."/>
            <person name="Gachon C.M."/>
            <person name="Green B.R."/>
            <person name="Karpowicz S."/>
            <person name="Kim J.W."/>
            <person name="Kudahl U."/>
            <person name="Lin S."/>
            <person name="Michel G."/>
            <person name="Mittag M."/>
            <person name="Olson B.J."/>
            <person name="Pangilinan J."/>
            <person name="Peng Y."/>
            <person name="Qiu H."/>
            <person name="Shu S."/>
            <person name="Singer J.T."/>
            <person name="Smith A.G."/>
            <person name="Sprecher B.N."/>
            <person name="Wagner V."/>
            <person name="Wang W."/>
            <person name="Wang Z.-Y."/>
            <person name="Yan J."/>
            <person name="Yarish C."/>
            <person name="Zoeuner-Riek S."/>
            <person name="Zhuang Y."/>
            <person name="Zou Y."/>
            <person name="Lindquist E.A."/>
            <person name="Grimwood J."/>
            <person name="Barry K."/>
            <person name="Rokhsar D.S."/>
            <person name="Schmutz J."/>
            <person name="Stiller J.W."/>
            <person name="Grossman A.R."/>
            <person name="Prochnik S.E."/>
        </authorList>
    </citation>
    <scope>NUCLEOTIDE SEQUENCE [LARGE SCALE GENOMIC DNA]</scope>
    <source>
        <strain evidence="2">4086291</strain>
    </source>
</reference>
<accession>A0A1X6NJ56</accession>
<organism evidence="2 3">
    <name type="scientific">Porphyra umbilicalis</name>
    <name type="common">Purple laver</name>
    <name type="synonym">Red alga</name>
    <dbReference type="NCBI Taxonomy" id="2786"/>
    <lineage>
        <taxon>Eukaryota</taxon>
        <taxon>Rhodophyta</taxon>
        <taxon>Bangiophyceae</taxon>
        <taxon>Bangiales</taxon>
        <taxon>Bangiaceae</taxon>
        <taxon>Porphyra</taxon>
    </lineage>
</organism>
<dbReference type="EMBL" id="KV920635">
    <property type="protein sequence ID" value="OSX68383.1"/>
    <property type="molecule type" value="Genomic_DNA"/>
</dbReference>
<feature type="region of interest" description="Disordered" evidence="1">
    <location>
        <begin position="245"/>
        <end position="266"/>
    </location>
</feature>
<sequence length="266" mass="26753">MPTRCVFSPLAIRRWAGGGRQRLSDQYWSRRALEAAAPAAATRAGWLAARDAAAPAFPPPSGLPPPLGGRPPRPATDGRVVASAAAGATFPLDPARVHVVAHVRRGDFLLNISAVSHRAVFTDAQYAAALRGVVAAIAAEEEGCNGTAHAPGYWASLLGDGWDAATVVADDPAAGDGNGDGGGAVRPPPTGGAPPRRLDVAVAEHISSPTLPSVATMLAADVLLASASAMSSGLGTTSGRGVLLVPNTPPRGMPGAVGWGPSARRG</sequence>
<evidence type="ECO:0000256" key="1">
    <source>
        <dbReference type="SAM" id="MobiDB-lite"/>
    </source>
</evidence>
<gene>
    <name evidence="2" type="ORF">BU14_2901s0001</name>
</gene>
<feature type="region of interest" description="Disordered" evidence="1">
    <location>
        <begin position="57"/>
        <end position="77"/>
    </location>
</feature>